<reference evidence="1 2" key="1">
    <citation type="journal article" date="2003" name="Lancet">
        <title>Genome sequence of Vibrio parahaemolyticus: a pathogenic mechanism distinct from that of V. cholerae.</title>
        <authorList>
            <person name="Makino K."/>
            <person name="Oshima K."/>
            <person name="Kurokawa K."/>
            <person name="Yokoyama K."/>
            <person name="Uda T."/>
            <person name="Tagomori K."/>
            <person name="Iijima Y."/>
            <person name="Najima M."/>
            <person name="Nakano M."/>
            <person name="Yamashita A."/>
            <person name="Kubota Y."/>
            <person name="Kimura S."/>
            <person name="Yasunaga T."/>
            <person name="Honda T."/>
            <person name="Shinagawa H."/>
            <person name="Hattori M."/>
            <person name="Iida T."/>
        </authorList>
    </citation>
    <scope>NUCLEOTIDE SEQUENCE [LARGE SCALE GENOMIC DNA]</scope>
    <source>
        <strain evidence="2">RIMD 2210633</strain>
    </source>
</reference>
<proteinExistence type="predicted"/>
<evidence type="ECO:0000313" key="2">
    <source>
        <dbReference type="Proteomes" id="UP000002493"/>
    </source>
</evidence>
<evidence type="ECO:0000313" key="1">
    <source>
        <dbReference type="EMBL" id="BAC59292.1"/>
    </source>
</evidence>
<dbReference type="KEGG" id="vpa:VP1029"/>
<dbReference type="AlphaFoldDB" id="Q87QX0"/>
<dbReference type="HOGENOM" id="CLU_2921570_0_0_6"/>
<organism evidence="1 2">
    <name type="scientific">Vibrio parahaemolyticus serotype O3:K6 (strain RIMD 2210633)</name>
    <dbReference type="NCBI Taxonomy" id="223926"/>
    <lineage>
        <taxon>Bacteria</taxon>
        <taxon>Pseudomonadati</taxon>
        <taxon>Pseudomonadota</taxon>
        <taxon>Gammaproteobacteria</taxon>
        <taxon>Vibrionales</taxon>
        <taxon>Vibrionaceae</taxon>
        <taxon>Vibrio</taxon>
    </lineage>
</organism>
<dbReference type="EMBL" id="BA000031">
    <property type="protein sequence ID" value="BAC59292.1"/>
    <property type="molecule type" value="Genomic_DNA"/>
</dbReference>
<name>Q87QX0_VIBPA</name>
<protein>
    <submittedName>
        <fullName evidence="1">Uncharacterized protein</fullName>
    </submittedName>
</protein>
<gene>
    <name evidence="1" type="ordered locus">VP1029</name>
</gene>
<dbReference type="Proteomes" id="UP000002493">
    <property type="component" value="Chromosome 1"/>
</dbReference>
<sequence length="61" mass="6850">MGRKASGLNHSSIWKVAGLPMASVQPMSLPFNDIAFAHVCYSLGPDFWWRNINYTEITKHG</sequence>
<accession>Q87QX0</accession>